<reference evidence="1 2" key="1">
    <citation type="journal article" date="2019" name="Nat. Ecol. Evol.">
        <title>Megaphylogeny resolves global patterns of mushroom evolution.</title>
        <authorList>
            <person name="Varga T."/>
            <person name="Krizsan K."/>
            <person name="Foldi C."/>
            <person name="Dima B."/>
            <person name="Sanchez-Garcia M."/>
            <person name="Sanchez-Ramirez S."/>
            <person name="Szollosi G.J."/>
            <person name="Szarkandi J.G."/>
            <person name="Papp V."/>
            <person name="Albert L."/>
            <person name="Andreopoulos W."/>
            <person name="Angelini C."/>
            <person name="Antonin V."/>
            <person name="Barry K.W."/>
            <person name="Bougher N.L."/>
            <person name="Buchanan P."/>
            <person name="Buyck B."/>
            <person name="Bense V."/>
            <person name="Catcheside P."/>
            <person name="Chovatia M."/>
            <person name="Cooper J."/>
            <person name="Damon W."/>
            <person name="Desjardin D."/>
            <person name="Finy P."/>
            <person name="Geml J."/>
            <person name="Haridas S."/>
            <person name="Hughes K."/>
            <person name="Justo A."/>
            <person name="Karasinski D."/>
            <person name="Kautmanova I."/>
            <person name="Kiss B."/>
            <person name="Kocsube S."/>
            <person name="Kotiranta H."/>
            <person name="LaButti K.M."/>
            <person name="Lechner B.E."/>
            <person name="Liimatainen K."/>
            <person name="Lipzen A."/>
            <person name="Lukacs Z."/>
            <person name="Mihaltcheva S."/>
            <person name="Morgado L.N."/>
            <person name="Niskanen T."/>
            <person name="Noordeloos M.E."/>
            <person name="Ohm R.A."/>
            <person name="Ortiz-Santana B."/>
            <person name="Ovrebo C."/>
            <person name="Racz N."/>
            <person name="Riley R."/>
            <person name="Savchenko A."/>
            <person name="Shiryaev A."/>
            <person name="Soop K."/>
            <person name="Spirin V."/>
            <person name="Szebenyi C."/>
            <person name="Tomsovsky M."/>
            <person name="Tulloss R.E."/>
            <person name="Uehling J."/>
            <person name="Grigoriev I.V."/>
            <person name="Vagvolgyi C."/>
            <person name="Papp T."/>
            <person name="Martin F.M."/>
            <person name="Miettinen O."/>
            <person name="Hibbett D.S."/>
            <person name="Nagy L.G."/>
        </authorList>
    </citation>
    <scope>NUCLEOTIDE SEQUENCE [LARGE SCALE GENOMIC DNA]</scope>
    <source>
        <strain evidence="1 2">NL-1719</strain>
    </source>
</reference>
<organism evidence="1 2">
    <name type="scientific">Pluteus cervinus</name>
    <dbReference type="NCBI Taxonomy" id="181527"/>
    <lineage>
        <taxon>Eukaryota</taxon>
        <taxon>Fungi</taxon>
        <taxon>Dikarya</taxon>
        <taxon>Basidiomycota</taxon>
        <taxon>Agaricomycotina</taxon>
        <taxon>Agaricomycetes</taxon>
        <taxon>Agaricomycetidae</taxon>
        <taxon>Agaricales</taxon>
        <taxon>Pluteineae</taxon>
        <taxon>Pluteaceae</taxon>
        <taxon>Pluteus</taxon>
    </lineage>
</organism>
<keyword evidence="2" id="KW-1185">Reference proteome</keyword>
<proteinExistence type="predicted"/>
<evidence type="ECO:0000313" key="2">
    <source>
        <dbReference type="Proteomes" id="UP000308600"/>
    </source>
</evidence>
<dbReference type="Proteomes" id="UP000308600">
    <property type="component" value="Unassembled WGS sequence"/>
</dbReference>
<gene>
    <name evidence="1" type="ORF">BDN72DRAFT_799199</name>
</gene>
<dbReference type="EMBL" id="ML208381">
    <property type="protein sequence ID" value="TFK67227.1"/>
    <property type="molecule type" value="Genomic_DNA"/>
</dbReference>
<protein>
    <submittedName>
        <fullName evidence="1">Glycoside hydrolase family 3 protein</fullName>
    </submittedName>
</protein>
<keyword evidence="1" id="KW-0378">Hydrolase</keyword>
<accession>A0ACD3ANN0</accession>
<sequence length="897" mass="96568">MLKRSLFAVLLLLPHITLAQDTIQSPGSPSVTSSQSSSQASSSSAAASSSVTGSSVSATSSTQSSNATSAPATTSSTGSVIPVSVTSSAFQPFPTPTQQSVPGIFPDTDPQYPPPPGSGAIPNFAPAWSRAYAKAKAKVATLSLEQKVNVTTGVGWAIGRCVGNIPPVGDWPGLCLEDSPLGVRFADFATAFPAGINAAASWNRDLIRERGLLMGREHHDKGVNIALGPMTNMGRDAQGGRNWEGFGADPYLSGEATYETVLGLQSAGVAACVKHLVGNEQEYKRTISSSNIDDRTMHEVYTHPFMRGVQAGTVSMMCSYNLINNTYACENDKVMNDIIKREYGFQGHILSDWSATHSTMSAMTGLDMTMPGDITFDSGDSYFGGNLTSYVRNGKIPEARLDDMTTRILAGWYLMRQDQPSFPAVSFDAFNPDDDSVNQRIDVQQDHYKFVRTLGAASTILLKNSNNALPFNGGCYTNRRRDVNGYLQDDSQQWGGSNNGCKKLRTLVMIGNDAGPAETGPNGFSDQGGSDGILAMGWGSGTAWFPYLVNPLDAIQRRARRDKTTVSWMLNSWDLGAASSAAKRKDAAIVFIKSDSGEQYINVDGNQGDRNNLTAWDNGDNLVLAVAQSNPNTIVVVNSVGPLIIEKWADHPNVTAILWAGLQGQEAGNSLTDILYGDWNPSGRLPYTIARRPEDYPAAVVGDNGDPNTVLEIPYTEGLHIDYRHFDAANIQPRYEFGFGLSYTKFDYSGLAVTKVPWKGDTADERKLVAAWDNGDATPIAQGSSVAPWLHRPAFQVSFNVKNTGHLFGGEIPQLYLQFPASSGEPPNVLRGFSHIELAPGQLGRVTLTLSRYDLSIWDVVKQGWRKPSDGSKNTATIGVSVGASSRDFRVKSSLNV</sequence>
<name>A0ACD3ANN0_9AGAR</name>
<evidence type="ECO:0000313" key="1">
    <source>
        <dbReference type="EMBL" id="TFK67227.1"/>
    </source>
</evidence>